<evidence type="ECO:0000313" key="1">
    <source>
        <dbReference type="EMBL" id="MPN40089.1"/>
    </source>
</evidence>
<gene>
    <name evidence="1" type="ORF">SDC9_187624</name>
</gene>
<organism evidence="1">
    <name type="scientific">bioreactor metagenome</name>
    <dbReference type="NCBI Taxonomy" id="1076179"/>
    <lineage>
        <taxon>unclassified sequences</taxon>
        <taxon>metagenomes</taxon>
        <taxon>ecological metagenomes</taxon>
    </lineage>
</organism>
<dbReference type="EMBL" id="VSSQ01096286">
    <property type="protein sequence ID" value="MPN40089.1"/>
    <property type="molecule type" value="Genomic_DNA"/>
</dbReference>
<comment type="caution">
    <text evidence="1">The sequence shown here is derived from an EMBL/GenBank/DDBJ whole genome shotgun (WGS) entry which is preliminary data.</text>
</comment>
<reference evidence="1" key="1">
    <citation type="submission" date="2019-08" db="EMBL/GenBank/DDBJ databases">
        <authorList>
            <person name="Kucharzyk K."/>
            <person name="Murdoch R.W."/>
            <person name="Higgins S."/>
            <person name="Loffler F."/>
        </authorList>
    </citation>
    <scope>NUCLEOTIDE SEQUENCE</scope>
</reference>
<protein>
    <submittedName>
        <fullName evidence="1">Uncharacterized protein</fullName>
    </submittedName>
</protein>
<proteinExistence type="predicted"/>
<sequence length="109" mass="12587">MVVVFLAFVFSTSHHYFFGIFDNDEITTIDVGSKSYFLLTHQFFCNFGCQTTQYLTSGINFVPLTSHVLFALGKRLVIFHAYFSPVFLRVKLRTLTAPLLRVLFSFWAN</sequence>
<dbReference type="AlphaFoldDB" id="A0A645HPB8"/>
<name>A0A645HPB8_9ZZZZ</name>
<accession>A0A645HPB8</accession>